<evidence type="ECO:0000313" key="2">
    <source>
        <dbReference type="EMBL" id="KAK7017488.1"/>
    </source>
</evidence>
<reference evidence="2 3" key="1">
    <citation type="submission" date="2024-01" db="EMBL/GenBank/DDBJ databases">
        <title>A draft genome for a cacao thread blight-causing isolate of Paramarasmius palmivorus.</title>
        <authorList>
            <person name="Baruah I.K."/>
            <person name="Bukari Y."/>
            <person name="Amoako-Attah I."/>
            <person name="Meinhardt L.W."/>
            <person name="Bailey B.A."/>
            <person name="Cohen S.P."/>
        </authorList>
    </citation>
    <scope>NUCLEOTIDE SEQUENCE [LARGE SCALE GENOMIC DNA]</scope>
    <source>
        <strain evidence="2 3">GH-12</strain>
    </source>
</reference>
<feature type="region of interest" description="Disordered" evidence="1">
    <location>
        <begin position="97"/>
        <end position="117"/>
    </location>
</feature>
<organism evidence="2 3">
    <name type="scientific">Paramarasmius palmivorus</name>
    <dbReference type="NCBI Taxonomy" id="297713"/>
    <lineage>
        <taxon>Eukaryota</taxon>
        <taxon>Fungi</taxon>
        <taxon>Dikarya</taxon>
        <taxon>Basidiomycota</taxon>
        <taxon>Agaricomycotina</taxon>
        <taxon>Agaricomycetes</taxon>
        <taxon>Agaricomycetidae</taxon>
        <taxon>Agaricales</taxon>
        <taxon>Marasmiineae</taxon>
        <taxon>Marasmiaceae</taxon>
        <taxon>Paramarasmius</taxon>
    </lineage>
</organism>
<sequence length="137" mass="15939">MAPKHKLKGRIYRDRIETEDDFDIDIIPAREERVLADGRRGVINYSPGKGRSEWNRSSEWVEEEEEWKDFALDSSNDLYDAVLNAEIFEDAEALDSKRGKKRKRKSMRAVQSSTTPRNNIRLRNKIVLPPAAYPSFI</sequence>
<proteinExistence type="predicted"/>
<protein>
    <submittedName>
        <fullName evidence="2">Uncharacterized protein</fullName>
    </submittedName>
</protein>
<dbReference type="EMBL" id="JAYKXP010000253">
    <property type="protein sequence ID" value="KAK7017488.1"/>
    <property type="molecule type" value="Genomic_DNA"/>
</dbReference>
<name>A0AAW0AW76_9AGAR</name>
<keyword evidence="3" id="KW-1185">Reference proteome</keyword>
<evidence type="ECO:0000256" key="1">
    <source>
        <dbReference type="SAM" id="MobiDB-lite"/>
    </source>
</evidence>
<dbReference type="AlphaFoldDB" id="A0AAW0AW76"/>
<gene>
    <name evidence="2" type="ORF">VNI00_018617</name>
</gene>
<evidence type="ECO:0000313" key="3">
    <source>
        <dbReference type="Proteomes" id="UP001383192"/>
    </source>
</evidence>
<accession>A0AAW0AW76</accession>
<feature type="compositionally biased region" description="Basic residues" evidence="1">
    <location>
        <begin position="98"/>
        <end position="107"/>
    </location>
</feature>
<dbReference type="Proteomes" id="UP001383192">
    <property type="component" value="Unassembled WGS sequence"/>
</dbReference>
<comment type="caution">
    <text evidence="2">The sequence shown here is derived from an EMBL/GenBank/DDBJ whole genome shotgun (WGS) entry which is preliminary data.</text>
</comment>